<gene>
    <name evidence="2" type="ORF">ENP55_03920</name>
</gene>
<dbReference type="EMBL" id="DSJT01000023">
    <property type="protein sequence ID" value="HEF87430.1"/>
    <property type="molecule type" value="Genomic_DNA"/>
</dbReference>
<accession>A0A7C2BKR2</accession>
<keyword evidence="1" id="KW-0472">Membrane</keyword>
<reference evidence="2" key="1">
    <citation type="journal article" date="2020" name="mSystems">
        <title>Genome- and Community-Level Interaction Insights into Carbon Utilization and Element Cycling Functions of Hydrothermarchaeota in Hydrothermal Sediment.</title>
        <authorList>
            <person name="Zhou Z."/>
            <person name="Liu Y."/>
            <person name="Xu W."/>
            <person name="Pan J."/>
            <person name="Luo Z.H."/>
            <person name="Li M."/>
        </authorList>
    </citation>
    <scope>NUCLEOTIDE SEQUENCE [LARGE SCALE GENOMIC DNA]</scope>
    <source>
        <strain evidence="2">SpSt-23</strain>
    </source>
</reference>
<organism evidence="2">
    <name type="scientific">Thermosphaera aggregans</name>
    <dbReference type="NCBI Taxonomy" id="54254"/>
    <lineage>
        <taxon>Archaea</taxon>
        <taxon>Thermoproteota</taxon>
        <taxon>Thermoprotei</taxon>
        <taxon>Desulfurococcales</taxon>
        <taxon>Desulfurococcaceae</taxon>
        <taxon>Thermosphaera</taxon>
    </lineage>
</organism>
<protein>
    <recommendedName>
        <fullName evidence="3">Cobalt transport protein</fullName>
    </recommendedName>
</protein>
<proteinExistence type="predicted"/>
<comment type="caution">
    <text evidence="2">The sequence shown here is derived from an EMBL/GenBank/DDBJ whole genome shotgun (WGS) entry which is preliminary data.</text>
</comment>
<feature type="transmembrane region" description="Helical" evidence="1">
    <location>
        <begin position="32"/>
        <end position="61"/>
    </location>
</feature>
<evidence type="ECO:0000256" key="1">
    <source>
        <dbReference type="SAM" id="Phobius"/>
    </source>
</evidence>
<name>A0A7C2BKR2_9CREN</name>
<keyword evidence="1" id="KW-0812">Transmembrane</keyword>
<dbReference type="AlphaFoldDB" id="A0A7C2BKR2"/>
<sequence>MSVIGSLVSIIYNVFFLRGEDGFRRAEPFSKIIFILCAITLMTRHPDGVVITGVITLLLGLYYPGMEWATSTLVLTSLLGAYMGASTLLSNVLGWSNLTIFQILLVMARTITLSTTIIFIVVILSPVSISNILRKLGIRKLVVHVPLLIWRLVPYGMRWFMESLMIGSLKNEKTTARIPVVAAGVIEVGRFLEEYSYHRLNSEIKTPIILVKERHTPDIILVAFSFLMLLLL</sequence>
<keyword evidence="1" id="KW-1133">Transmembrane helix</keyword>
<feature type="transmembrane region" description="Helical" evidence="1">
    <location>
        <begin position="100"/>
        <end position="129"/>
    </location>
</feature>
<evidence type="ECO:0008006" key="3">
    <source>
        <dbReference type="Google" id="ProtNLM"/>
    </source>
</evidence>
<evidence type="ECO:0000313" key="2">
    <source>
        <dbReference type="EMBL" id="HEF87430.1"/>
    </source>
</evidence>
<feature type="transmembrane region" description="Helical" evidence="1">
    <location>
        <begin position="73"/>
        <end position="94"/>
    </location>
</feature>